<evidence type="ECO:0000313" key="3">
    <source>
        <dbReference type="EMBL" id="CAG2061159.1"/>
    </source>
</evidence>
<name>A0ABN7P409_TIMPD</name>
<accession>A0ABN7P409</accession>
<dbReference type="Gene3D" id="1.10.1520.10">
    <property type="entry name" value="Ribonuclease III domain"/>
    <property type="match status" value="1"/>
</dbReference>
<dbReference type="SUPFAM" id="SSF69065">
    <property type="entry name" value="RNase III domain-like"/>
    <property type="match status" value="1"/>
</dbReference>
<evidence type="ECO:0000256" key="1">
    <source>
        <dbReference type="ARBA" id="ARBA00022801"/>
    </source>
</evidence>
<reference evidence="3" key="1">
    <citation type="submission" date="2021-03" db="EMBL/GenBank/DDBJ databases">
        <authorList>
            <person name="Tran Van P."/>
        </authorList>
    </citation>
    <scope>NUCLEOTIDE SEQUENCE</scope>
</reference>
<evidence type="ECO:0000313" key="4">
    <source>
        <dbReference type="Proteomes" id="UP001153148"/>
    </source>
</evidence>
<dbReference type="EMBL" id="CAJPIN010014789">
    <property type="protein sequence ID" value="CAG2061159.1"/>
    <property type="molecule type" value="Genomic_DNA"/>
</dbReference>
<feature type="domain" description="RNase III" evidence="2">
    <location>
        <begin position="107"/>
        <end position="126"/>
    </location>
</feature>
<dbReference type="CDD" id="cd00593">
    <property type="entry name" value="RIBOc"/>
    <property type="match status" value="1"/>
</dbReference>
<dbReference type="Proteomes" id="UP001153148">
    <property type="component" value="Unassembled WGS sequence"/>
</dbReference>
<proteinExistence type="predicted"/>
<dbReference type="PANTHER" id="PTHR14950:SF37">
    <property type="entry name" value="ENDORIBONUCLEASE DICER"/>
    <property type="match status" value="1"/>
</dbReference>
<dbReference type="InterPro" id="IPR044441">
    <property type="entry name" value="DICER_DSRM"/>
</dbReference>
<organism evidence="3 4">
    <name type="scientific">Timema podura</name>
    <name type="common">Walking stick</name>
    <dbReference type="NCBI Taxonomy" id="61482"/>
    <lineage>
        <taxon>Eukaryota</taxon>
        <taxon>Metazoa</taxon>
        <taxon>Ecdysozoa</taxon>
        <taxon>Arthropoda</taxon>
        <taxon>Hexapoda</taxon>
        <taxon>Insecta</taxon>
        <taxon>Pterygota</taxon>
        <taxon>Neoptera</taxon>
        <taxon>Polyneoptera</taxon>
        <taxon>Phasmatodea</taxon>
        <taxon>Timematodea</taxon>
        <taxon>Timematoidea</taxon>
        <taxon>Timematidae</taxon>
        <taxon>Timema</taxon>
    </lineage>
</organism>
<dbReference type="PROSITE" id="PS50142">
    <property type="entry name" value="RNASE_3_2"/>
    <property type="match status" value="1"/>
</dbReference>
<dbReference type="InterPro" id="IPR036389">
    <property type="entry name" value="RNase_III_sf"/>
</dbReference>
<sequence>MQYNQITSTTTIHLHVLGAERKWFTVAAVGYRPVHTVQVTVIVDEVVLHVSHSSLMSSDRMKPSSWDWAVMINFLEEATITSLSDGSNALYMLTETDPLLAEAIEVPKVLGDVFESIAGAIYLDSNKSLSTVWDIYYHLMKKEIDEFSKNVPLQPVRMLYELTHSNPLFL</sequence>
<protein>
    <recommendedName>
        <fullName evidence="2">RNase III domain-containing protein</fullName>
    </recommendedName>
</protein>
<dbReference type="InterPro" id="IPR000999">
    <property type="entry name" value="RNase_III_dom"/>
</dbReference>
<keyword evidence="1" id="KW-0378">Hydrolase</keyword>
<comment type="caution">
    <text evidence="3">The sequence shown here is derived from an EMBL/GenBank/DDBJ whole genome shotgun (WGS) entry which is preliminary data.</text>
</comment>
<keyword evidence="4" id="KW-1185">Reference proteome</keyword>
<dbReference type="Pfam" id="PF20932">
    <property type="entry name" value="Dicer_dsRBD"/>
    <property type="match status" value="1"/>
</dbReference>
<evidence type="ECO:0000259" key="2">
    <source>
        <dbReference type="PROSITE" id="PS50142"/>
    </source>
</evidence>
<dbReference type="PANTHER" id="PTHR14950">
    <property type="entry name" value="DICER-RELATED"/>
    <property type="match status" value="1"/>
</dbReference>
<gene>
    <name evidence="3" type="ORF">TPAB3V08_LOCUS8114</name>
</gene>